<name>A0ABD1CF28_CULPP</name>
<keyword evidence="3" id="KW-1185">Reference proteome</keyword>
<evidence type="ECO:0000256" key="1">
    <source>
        <dbReference type="SAM" id="MobiDB-lite"/>
    </source>
</evidence>
<dbReference type="EMBL" id="JBEHCU010012877">
    <property type="protein sequence ID" value="KAL1375004.1"/>
    <property type="molecule type" value="Genomic_DNA"/>
</dbReference>
<organism evidence="2 3">
    <name type="scientific">Culex pipiens pipiens</name>
    <name type="common">Northern house mosquito</name>
    <dbReference type="NCBI Taxonomy" id="38569"/>
    <lineage>
        <taxon>Eukaryota</taxon>
        <taxon>Metazoa</taxon>
        <taxon>Ecdysozoa</taxon>
        <taxon>Arthropoda</taxon>
        <taxon>Hexapoda</taxon>
        <taxon>Insecta</taxon>
        <taxon>Pterygota</taxon>
        <taxon>Neoptera</taxon>
        <taxon>Endopterygota</taxon>
        <taxon>Diptera</taxon>
        <taxon>Nematocera</taxon>
        <taxon>Culicoidea</taxon>
        <taxon>Culicidae</taxon>
        <taxon>Culicinae</taxon>
        <taxon>Culicini</taxon>
        <taxon>Culex</taxon>
        <taxon>Culex</taxon>
    </lineage>
</organism>
<comment type="caution">
    <text evidence="2">The sequence shown here is derived from an EMBL/GenBank/DDBJ whole genome shotgun (WGS) entry which is preliminary data.</text>
</comment>
<feature type="compositionally biased region" description="Polar residues" evidence="1">
    <location>
        <begin position="9"/>
        <end position="20"/>
    </location>
</feature>
<proteinExistence type="predicted"/>
<evidence type="ECO:0000313" key="2">
    <source>
        <dbReference type="EMBL" id="KAL1375004.1"/>
    </source>
</evidence>
<feature type="region of interest" description="Disordered" evidence="1">
    <location>
        <begin position="1"/>
        <end position="20"/>
    </location>
</feature>
<protein>
    <submittedName>
        <fullName evidence="2">Uncharacterized protein</fullName>
    </submittedName>
</protein>
<sequence>MGQEIVLSTEKSTASTNPSEGTFSGLEILTRILSKQQKLLLVLLFCPINRQSRRNCSCRIRRVTPSCLSC</sequence>
<dbReference type="AlphaFoldDB" id="A0ABD1CF28"/>
<gene>
    <name evidence="2" type="ORF">pipiens_017757</name>
</gene>
<evidence type="ECO:0000313" key="3">
    <source>
        <dbReference type="Proteomes" id="UP001562425"/>
    </source>
</evidence>
<reference evidence="2 3" key="1">
    <citation type="submission" date="2024-05" db="EMBL/GenBank/DDBJ databases">
        <title>Culex pipiens pipiens assembly and annotation.</title>
        <authorList>
            <person name="Alout H."/>
            <person name="Durand T."/>
        </authorList>
    </citation>
    <scope>NUCLEOTIDE SEQUENCE [LARGE SCALE GENOMIC DNA]</scope>
    <source>
        <strain evidence="2">HA-2024</strain>
        <tissue evidence="2">Whole body</tissue>
    </source>
</reference>
<accession>A0ABD1CF28</accession>
<dbReference type="Proteomes" id="UP001562425">
    <property type="component" value="Unassembled WGS sequence"/>
</dbReference>